<dbReference type="EMBL" id="CP053452">
    <property type="protein sequence ID" value="QJW97802.1"/>
    <property type="molecule type" value="Genomic_DNA"/>
</dbReference>
<feature type="chain" id="PRO_5027081196" evidence="1">
    <location>
        <begin position="19"/>
        <end position="325"/>
    </location>
</feature>
<sequence>MRLVAILALAFSATRATAAPPDGPPGPFPVAGNDDAWANLPRDNPPLPPWARVLVGPLPRTTAKMLELDYFHREKNPLGPELAALLRWTAADALGSAFGKSTAEADLRRAGVPARVLAKLGGTDAHEPDVRIATAFARRLTTEGHAITDAEFAELLKVYGPEKVTAIVHTVAYANFHNRVVLGLGAAGEVVPPVAVRFAPERLEKVVTPVRPPWDDLKAVKAGGLSVRVDWGKAGADEVSASLEKQKGRKLRMPLPNPARIKELPTKEREQAERVVWSNVSSGYQPEMPRVWFAALYSFYDEAKVDRVFTNAVFWVVTRTNDCFY</sequence>
<proteinExistence type="predicted"/>
<accession>A0A6M5YXW5</accession>
<gene>
    <name evidence="2" type="ORF">FTUN_5382</name>
</gene>
<keyword evidence="3" id="KW-1185">Reference proteome</keyword>
<dbReference type="KEGG" id="ftj:FTUN_5382"/>
<feature type="signal peptide" evidence="1">
    <location>
        <begin position="1"/>
        <end position="18"/>
    </location>
</feature>
<dbReference type="Proteomes" id="UP000503447">
    <property type="component" value="Chromosome"/>
</dbReference>
<name>A0A6M5YXW5_9BACT</name>
<dbReference type="AlphaFoldDB" id="A0A6M5YXW5"/>
<evidence type="ECO:0000256" key="1">
    <source>
        <dbReference type="SAM" id="SignalP"/>
    </source>
</evidence>
<dbReference type="RefSeq" id="WP_171473111.1">
    <property type="nucleotide sequence ID" value="NZ_CP053452.2"/>
</dbReference>
<reference evidence="3" key="1">
    <citation type="submission" date="2020-05" db="EMBL/GenBank/DDBJ databases">
        <title>Frigoriglobus tundricola gen. nov., sp. nov., a psychrotolerant cellulolytic planctomycete of the family Gemmataceae with two divergent copies of 16S rRNA gene.</title>
        <authorList>
            <person name="Kulichevskaya I.S."/>
            <person name="Ivanova A.A."/>
            <person name="Naumoff D.G."/>
            <person name="Beletsky A.V."/>
            <person name="Rijpstra W.I.C."/>
            <person name="Sinninghe Damste J.S."/>
            <person name="Mardanov A.V."/>
            <person name="Ravin N.V."/>
            <person name="Dedysh S.N."/>
        </authorList>
    </citation>
    <scope>NUCLEOTIDE SEQUENCE [LARGE SCALE GENOMIC DNA]</scope>
    <source>
        <strain evidence="3">PL17</strain>
    </source>
</reference>
<evidence type="ECO:0000313" key="2">
    <source>
        <dbReference type="EMBL" id="QJW97802.1"/>
    </source>
</evidence>
<protein>
    <submittedName>
        <fullName evidence="2">Uncharacterized protein</fullName>
    </submittedName>
</protein>
<dbReference type="SUPFAM" id="SSF69118">
    <property type="entry name" value="AhpD-like"/>
    <property type="match status" value="1"/>
</dbReference>
<dbReference type="InterPro" id="IPR029032">
    <property type="entry name" value="AhpD-like"/>
</dbReference>
<keyword evidence="1" id="KW-0732">Signal</keyword>
<organism evidence="2 3">
    <name type="scientific">Frigoriglobus tundricola</name>
    <dbReference type="NCBI Taxonomy" id="2774151"/>
    <lineage>
        <taxon>Bacteria</taxon>
        <taxon>Pseudomonadati</taxon>
        <taxon>Planctomycetota</taxon>
        <taxon>Planctomycetia</taxon>
        <taxon>Gemmatales</taxon>
        <taxon>Gemmataceae</taxon>
        <taxon>Frigoriglobus</taxon>
    </lineage>
</organism>
<dbReference type="Gene3D" id="1.20.1290.10">
    <property type="entry name" value="AhpD-like"/>
    <property type="match status" value="1"/>
</dbReference>
<evidence type="ECO:0000313" key="3">
    <source>
        <dbReference type="Proteomes" id="UP000503447"/>
    </source>
</evidence>